<accession>A0A9I9EL23</accession>
<proteinExistence type="predicted"/>
<protein>
    <submittedName>
        <fullName evidence="1">Uncharacterized protein</fullName>
    </submittedName>
</protein>
<sequence length="174" mass="18854">LPDTFFQGIGREASSLEGELWCDPKRSKRWPMLPTSGERSSGVRNHWKCTCSEGNGLSSRTSGARPKKMLARIPRTQFSLPGVKSDPSTVSSICSVLVISLSSFGARALRTSTHTPGMLSDMFSQGIGWEASSLEGEFWCDPKRPKDGQCFQRVANARLVSETTGNAPAAKETG</sequence>
<organism evidence="1">
    <name type="scientific">Cucumis melo</name>
    <name type="common">Muskmelon</name>
    <dbReference type="NCBI Taxonomy" id="3656"/>
    <lineage>
        <taxon>Eukaryota</taxon>
        <taxon>Viridiplantae</taxon>
        <taxon>Streptophyta</taxon>
        <taxon>Embryophyta</taxon>
        <taxon>Tracheophyta</taxon>
        <taxon>Spermatophyta</taxon>
        <taxon>Magnoliopsida</taxon>
        <taxon>eudicotyledons</taxon>
        <taxon>Gunneridae</taxon>
        <taxon>Pentapetalae</taxon>
        <taxon>rosids</taxon>
        <taxon>fabids</taxon>
        <taxon>Cucurbitales</taxon>
        <taxon>Cucurbitaceae</taxon>
        <taxon>Benincaseae</taxon>
        <taxon>Cucumis</taxon>
    </lineage>
</organism>
<dbReference type="EnsemblPlants" id="MELO3C035325.2.1">
    <property type="protein sequence ID" value="MELO3C035325.2.1"/>
    <property type="gene ID" value="MELO3C035325.2"/>
</dbReference>
<evidence type="ECO:0000313" key="1">
    <source>
        <dbReference type="EnsemblPlants" id="MELO3C035325.2.1"/>
    </source>
</evidence>
<dbReference type="Gramene" id="MELO3C035325.2.1">
    <property type="protein sequence ID" value="MELO3C035325.2.1"/>
    <property type="gene ID" value="MELO3C035325.2"/>
</dbReference>
<name>A0A9I9EL23_CUCME</name>
<dbReference type="AlphaFoldDB" id="A0A9I9EL23"/>
<reference evidence="1" key="1">
    <citation type="submission" date="2023-03" db="UniProtKB">
        <authorList>
            <consortium name="EnsemblPlants"/>
        </authorList>
    </citation>
    <scope>IDENTIFICATION</scope>
</reference>